<keyword evidence="1" id="KW-1015">Disulfide bond</keyword>
<sequence>MKFLLVCGFLVFCRALTMAMPPPPDFDPNPHFDPLGDESFPLEIEPGTLQADILTQQEVFRVSQSSMSDDVTVLMDARRGITVYRDDTQQVCLLSNLYENLMPTESADVRDWKIKLLLDGEEEADFLDSLDESERQRYVVMNVLGSVSEETAEALGDEIGELCGDYPGLEIAPAYGNTQGRQKRVVPLLVRAAIVVGSSLLLKGDTHQEFHFSVLFKLGEQGSELINVVCYKVFSVVIWNRCTTETTTKR</sequence>
<evidence type="ECO:0000259" key="3">
    <source>
        <dbReference type="PROSITE" id="PS50869"/>
    </source>
</evidence>
<accession>C3XZ07</accession>
<feature type="signal peptide" evidence="2">
    <location>
        <begin position="1"/>
        <end position="19"/>
    </location>
</feature>
<dbReference type="EMBL" id="GG666475">
    <property type="protein sequence ID" value="EEN66571.1"/>
    <property type="molecule type" value="Genomic_DNA"/>
</dbReference>
<feature type="chain" id="PRO_5002934945" description="BRICHOS domain-containing protein" evidence="2">
    <location>
        <begin position="20"/>
        <end position="250"/>
    </location>
</feature>
<dbReference type="AlphaFoldDB" id="C3XZ07"/>
<reference evidence="4" key="1">
    <citation type="journal article" date="2008" name="Nature">
        <title>The amphioxus genome and the evolution of the chordate karyotype.</title>
        <authorList>
            <consortium name="US DOE Joint Genome Institute (JGI-PGF)"/>
            <person name="Putnam N.H."/>
            <person name="Butts T."/>
            <person name="Ferrier D.E.K."/>
            <person name="Furlong R.F."/>
            <person name="Hellsten U."/>
            <person name="Kawashima T."/>
            <person name="Robinson-Rechavi M."/>
            <person name="Shoguchi E."/>
            <person name="Terry A."/>
            <person name="Yu J.-K."/>
            <person name="Benito-Gutierrez E.L."/>
            <person name="Dubchak I."/>
            <person name="Garcia-Fernandez J."/>
            <person name="Gibson-Brown J.J."/>
            <person name="Grigoriev I.V."/>
            <person name="Horton A.C."/>
            <person name="de Jong P.J."/>
            <person name="Jurka J."/>
            <person name="Kapitonov V.V."/>
            <person name="Kohara Y."/>
            <person name="Kuroki Y."/>
            <person name="Lindquist E."/>
            <person name="Lucas S."/>
            <person name="Osoegawa K."/>
            <person name="Pennacchio L.A."/>
            <person name="Salamov A.A."/>
            <person name="Satou Y."/>
            <person name="Sauka-Spengler T."/>
            <person name="Schmutz J."/>
            <person name="Shin-I T."/>
            <person name="Toyoda A."/>
            <person name="Bronner-Fraser M."/>
            <person name="Fujiyama A."/>
            <person name="Holland L.Z."/>
            <person name="Holland P.W.H."/>
            <person name="Satoh N."/>
            <person name="Rokhsar D.S."/>
        </authorList>
    </citation>
    <scope>NUCLEOTIDE SEQUENCE [LARGE SCALE GENOMIC DNA]</scope>
    <source>
        <strain evidence="4">S238N-H82</strain>
        <tissue evidence="4">Testes</tissue>
    </source>
</reference>
<dbReference type="InParanoid" id="C3XZ07"/>
<dbReference type="InterPro" id="IPR007084">
    <property type="entry name" value="BRICHOS_dom"/>
</dbReference>
<keyword evidence="2" id="KW-0732">Signal</keyword>
<evidence type="ECO:0000256" key="2">
    <source>
        <dbReference type="SAM" id="SignalP"/>
    </source>
</evidence>
<evidence type="ECO:0000313" key="4">
    <source>
        <dbReference type="EMBL" id="EEN66571.1"/>
    </source>
</evidence>
<feature type="domain" description="BRICHOS" evidence="3">
    <location>
        <begin position="65"/>
        <end position="171"/>
    </location>
</feature>
<proteinExistence type="predicted"/>
<evidence type="ECO:0000256" key="1">
    <source>
        <dbReference type="ARBA" id="ARBA00023157"/>
    </source>
</evidence>
<organism>
    <name type="scientific">Branchiostoma floridae</name>
    <name type="common">Florida lancelet</name>
    <name type="synonym">Amphioxus</name>
    <dbReference type="NCBI Taxonomy" id="7739"/>
    <lineage>
        <taxon>Eukaryota</taxon>
        <taxon>Metazoa</taxon>
        <taxon>Chordata</taxon>
        <taxon>Cephalochordata</taxon>
        <taxon>Leptocardii</taxon>
        <taxon>Amphioxiformes</taxon>
        <taxon>Branchiostomatidae</taxon>
        <taxon>Branchiostoma</taxon>
    </lineage>
</organism>
<dbReference type="PROSITE" id="PS50869">
    <property type="entry name" value="BRICHOS"/>
    <property type="match status" value="1"/>
</dbReference>
<name>C3XZ07_BRAFL</name>
<gene>
    <name evidence="4" type="ORF">BRAFLDRAFT_117847</name>
</gene>
<protein>
    <recommendedName>
        <fullName evidence="3">BRICHOS domain-containing protein</fullName>
    </recommendedName>
</protein>